<accession>A0AAJ0U582</accession>
<sequence>MKNITFSADEQCIEAARARATAEHTTLNDQFRIWLSEYARKHERLADYDRLMQDLRGKVRVGRKLSRDEMNER</sequence>
<name>A0AAJ0U582_9GAMM</name>
<comment type="caution">
    <text evidence="1">The sequence shown here is derived from an EMBL/GenBank/DDBJ whole genome shotgun (WGS) entry which is preliminary data.</text>
</comment>
<keyword evidence="2" id="KW-1185">Reference proteome</keyword>
<dbReference type="AlphaFoldDB" id="A0AAJ0U582"/>
<evidence type="ECO:0000313" key="2">
    <source>
        <dbReference type="Proteomes" id="UP001296776"/>
    </source>
</evidence>
<reference evidence="1" key="1">
    <citation type="submission" date="2017-08" db="EMBL/GenBank/DDBJ databases">
        <authorList>
            <person name="Imhoff J.F."/>
            <person name="Rahn T."/>
            <person name="Kuenzel S."/>
            <person name="Neulinger S.C."/>
        </authorList>
    </citation>
    <scope>NUCLEOTIDE SEQUENCE</scope>
    <source>
        <strain evidence="1">DSM 11080</strain>
    </source>
</reference>
<gene>
    <name evidence="1" type="ORF">CKO40_13340</name>
</gene>
<organism evidence="1 2">
    <name type="scientific">Halochromatium glycolicum</name>
    <dbReference type="NCBI Taxonomy" id="85075"/>
    <lineage>
        <taxon>Bacteria</taxon>
        <taxon>Pseudomonadati</taxon>
        <taxon>Pseudomonadota</taxon>
        <taxon>Gammaproteobacteria</taxon>
        <taxon>Chromatiales</taxon>
        <taxon>Chromatiaceae</taxon>
        <taxon>Halochromatium</taxon>
    </lineage>
</organism>
<protein>
    <submittedName>
        <fullName evidence="1">Uncharacterized protein</fullName>
    </submittedName>
</protein>
<reference evidence="1" key="2">
    <citation type="journal article" date="2020" name="Microorganisms">
        <title>Osmotic Adaptation and Compatible Solute Biosynthesis of Phototrophic Bacteria as Revealed from Genome Analyses.</title>
        <authorList>
            <person name="Imhoff J.F."/>
            <person name="Rahn T."/>
            <person name="Kunzel S."/>
            <person name="Keller A."/>
            <person name="Neulinger S.C."/>
        </authorList>
    </citation>
    <scope>NUCLEOTIDE SEQUENCE</scope>
    <source>
        <strain evidence="1">DSM 11080</strain>
    </source>
</reference>
<dbReference type="RefSeq" id="WP_200346726.1">
    <property type="nucleotide sequence ID" value="NZ_NRSJ01000023.1"/>
</dbReference>
<dbReference type="Proteomes" id="UP001296776">
    <property type="component" value="Unassembled WGS sequence"/>
</dbReference>
<proteinExistence type="predicted"/>
<evidence type="ECO:0000313" key="1">
    <source>
        <dbReference type="EMBL" id="MBK1705509.1"/>
    </source>
</evidence>
<dbReference type="EMBL" id="NRSJ01000023">
    <property type="protein sequence ID" value="MBK1705509.1"/>
    <property type="molecule type" value="Genomic_DNA"/>
</dbReference>